<accession>A0A9N8ZXL8</accession>
<dbReference type="Proteomes" id="UP000789405">
    <property type="component" value="Unassembled WGS sequence"/>
</dbReference>
<comment type="caution">
    <text evidence="1">The sequence shown here is derived from an EMBL/GenBank/DDBJ whole genome shotgun (WGS) entry which is preliminary data.</text>
</comment>
<reference evidence="1" key="1">
    <citation type="submission" date="2021-06" db="EMBL/GenBank/DDBJ databases">
        <authorList>
            <person name="Kallberg Y."/>
            <person name="Tangrot J."/>
            <person name="Rosling A."/>
        </authorList>
    </citation>
    <scope>NUCLEOTIDE SEQUENCE</scope>
    <source>
        <strain evidence="1">MA453B</strain>
    </source>
</reference>
<evidence type="ECO:0000313" key="2">
    <source>
        <dbReference type="Proteomes" id="UP000789405"/>
    </source>
</evidence>
<name>A0A9N8ZXL8_9GLOM</name>
<evidence type="ECO:0000313" key="1">
    <source>
        <dbReference type="EMBL" id="CAG8510688.1"/>
    </source>
</evidence>
<keyword evidence="2" id="KW-1185">Reference proteome</keyword>
<proteinExistence type="predicted"/>
<dbReference type="EMBL" id="CAJVPY010001179">
    <property type="protein sequence ID" value="CAG8510688.1"/>
    <property type="molecule type" value="Genomic_DNA"/>
</dbReference>
<protein>
    <submittedName>
        <fullName evidence="1">19070_t:CDS:1</fullName>
    </submittedName>
</protein>
<gene>
    <name evidence="1" type="ORF">DERYTH_LOCUS3370</name>
</gene>
<organism evidence="1 2">
    <name type="scientific">Dentiscutata erythropus</name>
    <dbReference type="NCBI Taxonomy" id="1348616"/>
    <lineage>
        <taxon>Eukaryota</taxon>
        <taxon>Fungi</taxon>
        <taxon>Fungi incertae sedis</taxon>
        <taxon>Mucoromycota</taxon>
        <taxon>Glomeromycotina</taxon>
        <taxon>Glomeromycetes</taxon>
        <taxon>Diversisporales</taxon>
        <taxon>Gigasporaceae</taxon>
        <taxon>Dentiscutata</taxon>
    </lineage>
</organism>
<sequence length="63" mass="6677">MSVALSSQPACCSTFMANNNDHRACSNCFNEKPADVRASSKKLLLVLAAKQAISMTIASLQTS</sequence>
<dbReference type="AlphaFoldDB" id="A0A9N8ZXL8"/>